<protein>
    <submittedName>
        <fullName evidence="1">Uncharacterized protein</fullName>
    </submittedName>
</protein>
<keyword evidence="2" id="KW-1185">Reference proteome</keyword>
<dbReference type="EMBL" id="PYDT01000002">
    <property type="protein sequence ID" value="THU69443.1"/>
    <property type="molecule type" value="Genomic_DNA"/>
</dbReference>
<comment type="caution">
    <text evidence="1">The sequence shown here is derived from an EMBL/GenBank/DDBJ whole genome shotgun (WGS) entry which is preliminary data.</text>
</comment>
<dbReference type="Proteomes" id="UP000317650">
    <property type="component" value="Chromosome 8"/>
</dbReference>
<dbReference type="AlphaFoldDB" id="A0A4S8K3S5"/>
<evidence type="ECO:0000313" key="1">
    <source>
        <dbReference type="EMBL" id="THU69443.1"/>
    </source>
</evidence>
<proteinExistence type="predicted"/>
<organism evidence="1 2">
    <name type="scientific">Musa balbisiana</name>
    <name type="common">Banana</name>
    <dbReference type="NCBI Taxonomy" id="52838"/>
    <lineage>
        <taxon>Eukaryota</taxon>
        <taxon>Viridiplantae</taxon>
        <taxon>Streptophyta</taxon>
        <taxon>Embryophyta</taxon>
        <taxon>Tracheophyta</taxon>
        <taxon>Spermatophyta</taxon>
        <taxon>Magnoliopsida</taxon>
        <taxon>Liliopsida</taxon>
        <taxon>Zingiberales</taxon>
        <taxon>Musaceae</taxon>
        <taxon>Musa</taxon>
    </lineage>
</organism>
<reference evidence="1 2" key="1">
    <citation type="journal article" date="2019" name="Nat. Plants">
        <title>Genome sequencing of Musa balbisiana reveals subgenome evolution and function divergence in polyploid bananas.</title>
        <authorList>
            <person name="Yao X."/>
        </authorList>
    </citation>
    <scope>NUCLEOTIDE SEQUENCE [LARGE SCALE GENOMIC DNA]</scope>
    <source>
        <strain evidence="2">cv. DH-PKW</strain>
        <tissue evidence="1">Leaves</tissue>
    </source>
</reference>
<name>A0A4S8K3S5_MUSBA</name>
<accession>A0A4S8K3S5</accession>
<evidence type="ECO:0000313" key="2">
    <source>
        <dbReference type="Proteomes" id="UP000317650"/>
    </source>
</evidence>
<gene>
    <name evidence="1" type="ORF">C4D60_Mb08t14470</name>
</gene>
<sequence length="182" mass="19585">MPPLTDQILIGGSSSQFINPLSAPPRSTLPSQMLHHRRYVLSSFPAGLNRSSLSNLGLWISTPSQSLPLSVAAPTITAPGVAIRPPLKLNKGHHATPSSPPCTDGILYCRLSSTSCCRSRADVASQLLPSQRSLLLVPVSRSSEKCRCHHPATQPSLPSCGNRNNCSSSSTILLQERRNWDE</sequence>